<keyword evidence="4" id="KW-1185">Reference proteome</keyword>
<dbReference type="InterPro" id="IPR010982">
    <property type="entry name" value="Lambda_DNA-bd_dom_sf"/>
</dbReference>
<accession>A0A4Q1CEE3</accession>
<dbReference type="SMART" id="SM00530">
    <property type="entry name" value="HTH_XRE"/>
    <property type="match status" value="1"/>
</dbReference>
<dbReference type="InterPro" id="IPR001387">
    <property type="entry name" value="Cro/C1-type_HTH"/>
</dbReference>
<dbReference type="PANTHER" id="PTHR46797:SF1">
    <property type="entry name" value="METHYLPHOSPHONATE SYNTHASE"/>
    <property type="match status" value="1"/>
</dbReference>
<sequence>MKDGIFLKQMGAKIKAVRVSRGMTLRQLGTMCNLDFGSISRIENGQKNSYLLTIKTIADKLEVDVKEFL</sequence>
<dbReference type="SUPFAM" id="SSF47413">
    <property type="entry name" value="lambda repressor-like DNA-binding domains"/>
    <property type="match status" value="1"/>
</dbReference>
<dbReference type="GO" id="GO:0005829">
    <property type="term" value="C:cytosol"/>
    <property type="evidence" value="ECO:0007669"/>
    <property type="project" value="TreeGrafter"/>
</dbReference>
<evidence type="ECO:0000259" key="2">
    <source>
        <dbReference type="PROSITE" id="PS50943"/>
    </source>
</evidence>
<protein>
    <submittedName>
        <fullName evidence="3">XRE family transcriptional regulator</fullName>
    </submittedName>
</protein>
<gene>
    <name evidence="3" type="ORF">ESA94_19375</name>
</gene>
<reference evidence="3 4" key="1">
    <citation type="submission" date="2019-01" db="EMBL/GenBank/DDBJ databases">
        <title>Lacibacter sp. strain TTM-7.</title>
        <authorList>
            <person name="Chen W.-M."/>
        </authorList>
    </citation>
    <scope>NUCLEOTIDE SEQUENCE [LARGE SCALE GENOMIC DNA]</scope>
    <source>
        <strain evidence="3 4">TTM-7</strain>
    </source>
</reference>
<proteinExistence type="predicted"/>
<dbReference type="PANTHER" id="PTHR46797">
    <property type="entry name" value="HTH-TYPE TRANSCRIPTIONAL REGULATOR"/>
    <property type="match status" value="1"/>
</dbReference>
<dbReference type="Proteomes" id="UP000290204">
    <property type="component" value="Unassembled WGS sequence"/>
</dbReference>
<keyword evidence="1" id="KW-0238">DNA-binding</keyword>
<dbReference type="Gene3D" id="1.10.260.40">
    <property type="entry name" value="lambda repressor-like DNA-binding domains"/>
    <property type="match status" value="1"/>
</dbReference>
<dbReference type="OrthoDB" id="678653at2"/>
<dbReference type="EMBL" id="SDHW01000007">
    <property type="protein sequence ID" value="RXK58173.1"/>
    <property type="molecule type" value="Genomic_DNA"/>
</dbReference>
<dbReference type="GO" id="GO:0003700">
    <property type="term" value="F:DNA-binding transcription factor activity"/>
    <property type="evidence" value="ECO:0007669"/>
    <property type="project" value="TreeGrafter"/>
</dbReference>
<evidence type="ECO:0000313" key="4">
    <source>
        <dbReference type="Proteomes" id="UP000290204"/>
    </source>
</evidence>
<dbReference type="CDD" id="cd00093">
    <property type="entry name" value="HTH_XRE"/>
    <property type="match status" value="1"/>
</dbReference>
<evidence type="ECO:0000313" key="3">
    <source>
        <dbReference type="EMBL" id="RXK58173.1"/>
    </source>
</evidence>
<evidence type="ECO:0000256" key="1">
    <source>
        <dbReference type="ARBA" id="ARBA00023125"/>
    </source>
</evidence>
<dbReference type="InterPro" id="IPR050807">
    <property type="entry name" value="TransReg_Diox_bact_type"/>
</dbReference>
<organism evidence="3 4">
    <name type="scientific">Lacibacter luteus</name>
    <dbReference type="NCBI Taxonomy" id="2508719"/>
    <lineage>
        <taxon>Bacteria</taxon>
        <taxon>Pseudomonadati</taxon>
        <taxon>Bacteroidota</taxon>
        <taxon>Chitinophagia</taxon>
        <taxon>Chitinophagales</taxon>
        <taxon>Chitinophagaceae</taxon>
        <taxon>Lacibacter</taxon>
    </lineage>
</organism>
<feature type="domain" description="HTH cro/C1-type" evidence="2">
    <location>
        <begin position="14"/>
        <end position="68"/>
    </location>
</feature>
<dbReference type="GO" id="GO:0003677">
    <property type="term" value="F:DNA binding"/>
    <property type="evidence" value="ECO:0007669"/>
    <property type="project" value="UniProtKB-KW"/>
</dbReference>
<comment type="caution">
    <text evidence="3">The sequence shown here is derived from an EMBL/GenBank/DDBJ whole genome shotgun (WGS) entry which is preliminary data.</text>
</comment>
<dbReference type="Pfam" id="PF01381">
    <property type="entry name" value="HTH_3"/>
    <property type="match status" value="1"/>
</dbReference>
<dbReference type="RefSeq" id="WP_129132602.1">
    <property type="nucleotide sequence ID" value="NZ_SDHW01000007.1"/>
</dbReference>
<name>A0A4Q1CEE3_9BACT</name>
<dbReference type="PROSITE" id="PS50943">
    <property type="entry name" value="HTH_CROC1"/>
    <property type="match status" value="1"/>
</dbReference>
<dbReference type="AlphaFoldDB" id="A0A4Q1CEE3"/>